<evidence type="ECO:0000313" key="2">
    <source>
        <dbReference type="Proteomes" id="UP000594454"/>
    </source>
</evidence>
<evidence type="ECO:0000313" key="1">
    <source>
        <dbReference type="EMBL" id="CAD7077017.1"/>
    </source>
</evidence>
<dbReference type="InParanoid" id="A0A7R8UA76"/>
<organism evidence="1 2">
    <name type="scientific">Hermetia illucens</name>
    <name type="common">Black soldier fly</name>
    <dbReference type="NCBI Taxonomy" id="343691"/>
    <lineage>
        <taxon>Eukaryota</taxon>
        <taxon>Metazoa</taxon>
        <taxon>Ecdysozoa</taxon>
        <taxon>Arthropoda</taxon>
        <taxon>Hexapoda</taxon>
        <taxon>Insecta</taxon>
        <taxon>Pterygota</taxon>
        <taxon>Neoptera</taxon>
        <taxon>Endopterygota</taxon>
        <taxon>Diptera</taxon>
        <taxon>Brachycera</taxon>
        <taxon>Stratiomyomorpha</taxon>
        <taxon>Stratiomyidae</taxon>
        <taxon>Hermetiinae</taxon>
        <taxon>Hermetia</taxon>
    </lineage>
</organism>
<protein>
    <submittedName>
        <fullName evidence="1">Uncharacterized protein</fullName>
    </submittedName>
</protein>
<accession>A0A7R8UA76</accession>
<dbReference type="Proteomes" id="UP000594454">
    <property type="component" value="Chromosome 1"/>
</dbReference>
<gene>
    <name evidence="1" type="ORF">HERILL_LOCUS395</name>
</gene>
<dbReference type="EMBL" id="LR899009">
    <property type="protein sequence ID" value="CAD7077017.1"/>
    <property type="molecule type" value="Genomic_DNA"/>
</dbReference>
<sequence length="111" mass="12366">MLPPPAGYKQSRGIECSTSKVGCGGFLGRGALDFLNFTILVAPLFPWPIRGESLFFHRLNVCCLENQKEDLTNLHQKTKGISFPEENLDTFNDEVEIEVLCFGGDKSMVLK</sequence>
<dbReference type="AlphaFoldDB" id="A0A7R8UA76"/>
<keyword evidence="2" id="KW-1185">Reference proteome</keyword>
<name>A0A7R8UA76_HERIL</name>
<proteinExistence type="predicted"/>
<reference evidence="1 2" key="1">
    <citation type="submission" date="2020-11" db="EMBL/GenBank/DDBJ databases">
        <authorList>
            <person name="Wallbank WR R."/>
            <person name="Pardo Diaz C."/>
            <person name="Kozak K."/>
            <person name="Martin S."/>
            <person name="Jiggins C."/>
            <person name="Moest M."/>
            <person name="Warren A I."/>
            <person name="Generalovic N T."/>
            <person name="Byers J.R.P. K."/>
            <person name="Montejo-Kovacevich G."/>
            <person name="Yen C E."/>
        </authorList>
    </citation>
    <scope>NUCLEOTIDE SEQUENCE [LARGE SCALE GENOMIC DNA]</scope>
</reference>